<keyword evidence="3 5" id="KW-1133">Transmembrane helix</keyword>
<feature type="transmembrane region" description="Helical" evidence="5">
    <location>
        <begin position="53"/>
        <end position="75"/>
    </location>
</feature>
<feature type="domain" description="CWH43-like N-terminal" evidence="6">
    <location>
        <begin position="5"/>
        <end position="158"/>
    </location>
</feature>
<evidence type="ECO:0000256" key="5">
    <source>
        <dbReference type="SAM" id="Phobius"/>
    </source>
</evidence>
<protein>
    <recommendedName>
        <fullName evidence="6">CWH43-like N-terminal domain-containing protein</fullName>
    </recommendedName>
</protein>
<comment type="caution">
    <text evidence="7">The sequence shown here is derived from an EMBL/GenBank/DDBJ whole genome shotgun (WGS) entry which is preliminary data.</text>
</comment>
<dbReference type="Proteomes" id="UP001447188">
    <property type="component" value="Unassembled WGS sequence"/>
</dbReference>
<reference evidence="7 8" key="1">
    <citation type="submission" date="2024-02" db="EMBL/GenBank/DDBJ databases">
        <title>Discinaceae phylogenomics.</title>
        <authorList>
            <person name="Dirks A.C."/>
            <person name="James T.Y."/>
        </authorList>
    </citation>
    <scope>NUCLEOTIDE SEQUENCE [LARGE SCALE GENOMIC DNA]</scope>
    <source>
        <strain evidence="7 8">ACD0624</strain>
    </source>
</reference>
<gene>
    <name evidence="7" type="ORF">Q9L58_001001</name>
</gene>
<keyword evidence="8" id="KW-1185">Reference proteome</keyword>
<sequence>MNSIQRVPYISDIGANILKPFFITGCAATALSFSASLLCVRHNQALIGRVEQLYDRISVVSGITGSAGLVALAVFDTARHHDLHFFCLLVFMGGVILSAASTTYEYSHLGKAFADFEILRTIYFVKLVLVLVEIALSIFFIGAILGRWYMAASCTEWGEISTAVSCELNII</sequence>
<feature type="transmembrane region" description="Helical" evidence="5">
    <location>
        <begin position="81"/>
        <end position="102"/>
    </location>
</feature>
<evidence type="ECO:0000313" key="7">
    <source>
        <dbReference type="EMBL" id="KAL0639910.1"/>
    </source>
</evidence>
<name>A0ABR3GVT2_9PEZI</name>
<keyword evidence="4 5" id="KW-0472">Membrane</keyword>
<keyword evidence="2 5" id="KW-0812">Transmembrane</keyword>
<feature type="transmembrane region" description="Helical" evidence="5">
    <location>
        <begin position="20"/>
        <end position="41"/>
    </location>
</feature>
<proteinExistence type="predicted"/>
<evidence type="ECO:0000256" key="4">
    <source>
        <dbReference type="ARBA" id="ARBA00023136"/>
    </source>
</evidence>
<comment type="subcellular location">
    <subcellularLocation>
        <location evidence="1">Endomembrane system</location>
        <topology evidence="1">Multi-pass membrane protein</topology>
    </subcellularLocation>
</comment>
<evidence type="ECO:0000313" key="8">
    <source>
        <dbReference type="Proteomes" id="UP001447188"/>
    </source>
</evidence>
<evidence type="ECO:0000256" key="2">
    <source>
        <dbReference type="ARBA" id="ARBA00022692"/>
    </source>
</evidence>
<dbReference type="InterPro" id="IPR050911">
    <property type="entry name" value="DRAM/TMEM150_Autophagy_Mod"/>
</dbReference>
<dbReference type="Pfam" id="PF10277">
    <property type="entry name" value="Frag1"/>
    <property type="match status" value="1"/>
</dbReference>
<dbReference type="PANTHER" id="PTHR21324">
    <property type="entry name" value="FASTING-INDUCIBLE INTEGRAL MEMBRANE PROTEIN TM6P1-RELATED"/>
    <property type="match status" value="1"/>
</dbReference>
<organism evidence="7 8">
    <name type="scientific">Discina gigas</name>
    <dbReference type="NCBI Taxonomy" id="1032678"/>
    <lineage>
        <taxon>Eukaryota</taxon>
        <taxon>Fungi</taxon>
        <taxon>Dikarya</taxon>
        <taxon>Ascomycota</taxon>
        <taxon>Pezizomycotina</taxon>
        <taxon>Pezizomycetes</taxon>
        <taxon>Pezizales</taxon>
        <taxon>Discinaceae</taxon>
        <taxon>Discina</taxon>
    </lineage>
</organism>
<dbReference type="InterPro" id="IPR019402">
    <property type="entry name" value="CWH43_N"/>
</dbReference>
<evidence type="ECO:0000259" key="6">
    <source>
        <dbReference type="Pfam" id="PF10277"/>
    </source>
</evidence>
<evidence type="ECO:0000256" key="1">
    <source>
        <dbReference type="ARBA" id="ARBA00004127"/>
    </source>
</evidence>
<dbReference type="PANTHER" id="PTHR21324:SF2">
    <property type="entry name" value="EG:22E5.9 PROTEIN"/>
    <property type="match status" value="1"/>
</dbReference>
<dbReference type="EMBL" id="JBBBZM010000007">
    <property type="protein sequence ID" value="KAL0639910.1"/>
    <property type="molecule type" value="Genomic_DNA"/>
</dbReference>
<feature type="transmembrane region" description="Helical" evidence="5">
    <location>
        <begin position="123"/>
        <end position="145"/>
    </location>
</feature>
<accession>A0ABR3GVT2</accession>
<evidence type="ECO:0000256" key="3">
    <source>
        <dbReference type="ARBA" id="ARBA00022989"/>
    </source>
</evidence>